<evidence type="ECO:0000256" key="1">
    <source>
        <dbReference type="SAM" id="MobiDB-lite"/>
    </source>
</evidence>
<evidence type="ECO:0000259" key="2">
    <source>
        <dbReference type="Pfam" id="PF13202"/>
    </source>
</evidence>
<dbReference type="InterPro" id="IPR002048">
    <property type="entry name" value="EF_hand_dom"/>
</dbReference>
<sequence length="384" mass="39930">MGSFIYRMKFLLSRLVQVGLLLPLGGSLLAHPGHEEEVSTAAGGAAGLPAPQVSITEEGGYRVIKANGVPNHEMGQFPGPRCPNVASAQSYTFRMPLHPKTNATFTKLKQQPIGVAINGVPIDPGTAEYWKNDRTSGWHIEAIGGGKSLGLDRNHAHVQRNGAYHYHGIPTGLLSTLSGNGDPKLIGYAADGFPIYAQTSENRSSYQLKKGSRPSGTSGPGGTYDGTYEADYEFAQGSGDLDEANGKTGVTSEYPEGTYYYVATAEFPFYPRMMKGTPDASFRRGPLGGGPGGGSPMKGAGGAGGQQGAKSGGTGQSSRGGPIQRFDKNGDGKISMEEAPPPMKTNFAQHDTNGDGLIDSEEAKSLPTPGRQGGGPGGGGQPAQ</sequence>
<dbReference type="SUPFAM" id="SSF47473">
    <property type="entry name" value="EF-hand"/>
    <property type="match status" value="1"/>
</dbReference>
<feature type="region of interest" description="Disordered" evidence="1">
    <location>
        <begin position="202"/>
        <end position="228"/>
    </location>
</feature>
<protein>
    <recommendedName>
        <fullName evidence="6">EF-hand domain-containing protein</fullName>
    </recommendedName>
</protein>
<dbReference type="Pfam" id="PF13202">
    <property type="entry name" value="EF-hand_5"/>
    <property type="match status" value="2"/>
</dbReference>
<comment type="caution">
    <text evidence="4">The sequence shown here is derived from an EMBL/GenBank/DDBJ whole genome shotgun (WGS) entry which is preliminary data.</text>
</comment>
<dbReference type="InterPro" id="IPR025924">
    <property type="entry name" value="YHYH_dom"/>
</dbReference>
<evidence type="ECO:0008006" key="6">
    <source>
        <dbReference type="Google" id="ProtNLM"/>
    </source>
</evidence>
<feature type="compositionally biased region" description="Gly residues" evidence="1">
    <location>
        <begin position="286"/>
        <end position="315"/>
    </location>
</feature>
<evidence type="ECO:0000313" key="4">
    <source>
        <dbReference type="EMBL" id="KRO62808.1"/>
    </source>
</evidence>
<dbReference type="AlphaFoldDB" id="A0A0R2RJB0"/>
<dbReference type="Proteomes" id="UP000051269">
    <property type="component" value="Unassembled WGS sequence"/>
</dbReference>
<accession>A0A0R2RJB0</accession>
<feature type="compositionally biased region" description="Basic and acidic residues" evidence="1">
    <location>
        <begin position="325"/>
        <end position="336"/>
    </location>
</feature>
<feature type="domain" description="EF-hand" evidence="2">
    <location>
        <begin position="347"/>
        <end position="362"/>
    </location>
</feature>
<dbReference type="InterPro" id="IPR011992">
    <property type="entry name" value="EF-hand-dom_pair"/>
</dbReference>
<gene>
    <name evidence="4" type="ORF">ABR82_02265</name>
</gene>
<dbReference type="EMBL" id="LIBO01000032">
    <property type="protein sequence ID" value="KRO62808.1"/>
    <property type="molecule type" value="Genomic_DNA"/>
</dbReference>
<feature type="domain" description="EF-hand" evidence="2">
    <location>
        <begin position="324"/>
        <end position="338"/>
    </location>
</feature>
<dbReference type="Gene3D" id="1.10.238.10">
    <property type="entry name" value="EF-hand"/>
    <property type="match status" value="1"/>
</dbReference>
<feature type="domain" description="YHYH" evidence="3">
    <location>
        <begin position="92"/>
        <end position="276"/>
    </location>
</feature>
<feature type="compositionally biased region" description="Gly residues" evidence="1">
    <location>
        <begin position="371"/>
        <end position="384"/>
    </location>
</feature>
<evidence type="ECO:0000313" key="5">
    <source>
        <dbReference type="Proteomes" id="UP000051269"/>
    </source>
</evidence>
<dbReference type="Pfam" id="PF14240">
    <property type="entry name" value="YHYH"/>
    <property type="match status" value="1"/>
</dbReference>
<name>A0A0R2RJB0_9BACT</name>
<dbReference type="GO" id="GO:0005509">
    <property type="term" value="F:calcium ion binding"/>
    <property type="evidence" value="ECO:0007669"/>
    <property type="project" value="InterPro"/>
</dbReference>
<evidence type="ECO:0000259" key="3">
    <source>
        <dbReference type="Pfam" id="PF14240"/>
    </source>
</evidence>
<organism evidence="4 5">
    <name type="scientific">Verrucomicrobia subdivision 6 bacterium BACL9 MAG-120507-bin52</name>
    <dbReference type="NCBI Taxonomy" id="1655590"/>
    <lineage>
        <taxon>Bacteria</taxon>
        <taxon>Pseudomonadati</taxon>
        <taxon>Verrucomicrobiota</taxon>
        <taxon>Verrucomicrobiia</taxon>
        <taxon>Verrucomicrobiales</taxon>
        <taxon>Verrucomicrobia subdivision 6</taxon>
    </lineage>
</organism>
<reference evidence="4 5" key="1">
    <citation type="submission" date="2015-10" db="EMBL/GenBank/DDBJ databases">
        <title>Metagenome-Assembled Genomes uncover a global brackish microbiome.</title>
        <authorList>
            <person name="Hugerth L.W."/>
            <person name="Larsson J."/>
            <person name="Alneberg J."/>
            <person name="Lindh M.V."/>
            <person name="Legrand C."/>
            <person name="Pinhassi J."/>
            <person name="Andersson A.F."/>
        </authorList>
    </citation>
    <scope>NUCLEOTIDE SEQUENCE [LARGE SCALE GENOMIC DNA]</scope>
    <source>
        <strain evidence="4">BACL18 MAG-120507-bin52</strain>
    </source>
</reference>
<feature type="region of interest" description="Disordered" evidence="1">
    <location>
        <begin position="280"/>
        <end position="384"/>
    </location>
</feature>
<proteinExistence type="predicted"/>